<dbReference type="SUPFAM" id="SSF56935">
    <property type="entry name" value="Porins"/>
    <property type="match status" value="1"/>
</dbReference>
<dbReference type="InterPro" id="IPR010917">
    <property type="entry name" value="TonB_rcpt_CS"/>
</dbReference>
<evidence type="ECO:0000256" key="4">
    <source>
        <dbReference type="ARBA" id="ARBA00022692"/>
    </source>
</evidence>
<evidence type="ECO:0000259" key="12">
    <source>
        <dbReference type="Pfam" id="PF00593"/>
    </source>
</evidence>
<keyword evidence="9 10" id="KW-0998">Cell outer membrane</keyword>
<dbReference type="RefSeq" id="WP_412441567.1">
    <property type="nucleotide sequence ID" value="NZ_CACRUT010000031.1"/>
</dbReference>
<dbReference type="InterPro" id="IPR037066">
    <property type="entry name" value="Plug_dom_sf"/>
</dbReference>
<proteinExistence type="inferred from homology"/>
<evidence type="ECO:0000256" key="5">
    <source>
        <dbReference type="ARBA" id="ARBA00022729"/>
    </source>
</evidence>
<keyword evidence="8 14" id="KW-0675">Receptor</keyword>
<dbReference type="Pfam" id="PF00593">
    <property type="entry name" value="TonB_dep_Rec_b-barrel"/>
    <property type="match status" value="1"/>
</dbReference>
<evidence type="ECO:0000256" key="2">
    <source>
        <dbReference type="ARBA" id="ARBA00022448"/>
    </source>
</evidence>
<keyword evidence="6 11" id="KW-0798">TonB box</keyword>
<dbReference type="InterPro" id="IPR012910">
    <property type="entry name" value="Plug_dom"/>
</dbReference>
<organism evidence="14">
    <name type="scientific">Paraprevotella clara</name>
    <dbReference type="NCBI Taxonomy" id="454154"/>
    <lineage>
        <taxon>Bacteria</taxon>
        <taxon>Pseudomonadati</taxon>
        <taxon>Bacteroidota</taxon>
        <taxon>Bacteroidia</taxon>
        <taxon>Bacteroidales</taxon>
        <taxon>Prevotellaceae</taxon>
        <taxon>Paraprevotella</taxon>
    </lineage>
</organism>
<comment type="subcellular location">
    <subcellularLocation>
        <location evidence="1 10">Cell outer membrane</location>
        <topology evidence="1 10">Multi-pass membrane protein</topology>
    </subcellularLocation>
</comment>
<dbReference type="GO" id="GO:0044718">
    <property type="term" value="P:siderophore transmembrane transport"/>
    <property type="evidence" value="ECO:0007669"/>
    <property type="project" value="TreeGrafter"/>
</dbReference>
<dbReference type="Gene3D" id="2.40.170.20">
    <property type="entry name" value="TonB-dependent receptor, beta-barrel domain"/>
    <property type="match status" value="1"/>
</dbReference>
<dbReference type="PANTHER" id="PTHR30069:SF29">
    <property type="entry name" value="HEMOGLOBIN AND HEMOGLOBIN-HAPTOGLOBIN-BINDING PROTEIN 1-RELATED"/>
    <property type="match status" value="1"/>
</dbReference>
<dbReference type="Pfam" id="PF07715">
    <property type="entry name" value="Plug"/>
    <property type="match status" value="1"/>
</dbReference>
<evidence type="ECO:0000256" key="3">
    <source>
        <dbReference type="ARBA" id="ARBA00022452"/>
    </source>
</evidence>
<evidence type="ECO:0000256" key="10">
    <source>
        <dbReference type="PROSITE-ProRule" id="PRU01360"/>
    </source>
</evidence>
<protein>
    <submittedName>
        <fullName evidence="14">Hemin receptor</fullName>
    </submittedName>
</protein>
<dbReference type="CDD" id="cd01347">
    <property type="entry name" value="ligand_gated_channel"/>
    <property type="match status" value="1"/>
</dbReference>
<keyword evidence="3 10" id="KW-1134">Transmembrane beta strand</keyword>
<evidence type="ECO:0000256" key="8">
    <source>
        <dbReference type="ARBA" id="ARBA00023170"/>
    </source>
</evidence>
<dbReference type="GO" id="GO:0009279">
    <property type="term" value="C:cell outer membrane"/>
    <property type="evidence" value="ECO:0007669"/>
    <property type="project" value="UniProtKB-SubCell"/>
</dbReference>
<keyword evidence="2 10" id="KW-0813">Transport</keyword>
<dbReference type="GO" id="GO:0015344">
    <property type="term" value="F:siderophore uptake transmembrane transporter activity"/>
    <property type="evidence" value="ECO:0007669"/>
    <property type="project" value="TreeGrafter"/>
</dbReference>
<dbReference type="PROSITE" id="PS52016">
    <property type="entry name" value="TONB_DEPENDENT_REC_3"/>
    <property type="match status" value="1"/>
</dbReference>
<dbReference type="EMBL" id="CACRUT010000031">
    <property type="protein sequence ID" value="VYU65856.1"/>
    <property type="molecule type" value="Genomic_DNA"/>
</dbReference>
<dbReference type="InterPro" id="IPR000531">
    <property type="entry name" value="Beta-barrel_TonB"/>
</dbReference>
<accession>A0A6N3GN55</accession>
<evidence type="ECO:0000256" key="6">
    <source>
        <dbReference type="ARBA" id="ARBA00023077"/>
    </source>
</evidence>
<keyword evidence="4 10" id="KW-0812">Transmembrane</keyword>
<dbReference type="AlphaFoldDB" id="A0A6N3GN55"/>
<sequence length="744" mass="84311">MMNKIFIGLLLCPAVYLHGAEPADSTLRLMEEITVAANRQQDVKMNVPQQVYILSRAQIERANAQTAADLLTTDGLLTVQKSQQGGGSPMIRGFESSRVLLVMDNVKMNNLIYRAGHLQNIITVDPSILERVEVLYGPSSVSYGSDALGGVVAFRSKNPVLGDGGKTLFSGNAFMRYGSANQETTGHVDFNIGGERFASLTSLSYSNFGDLRSGRRKNPFLKDDEYISRPYEVIRENGEDLLIGNSKDWHQPGSGYMQYDLMQKFLFKPDDRFRHLLNFQFSNTTDIPRYDRLTDMKKDKPKFAEWYYGPQFRLMTAYTMEIADWLSADRVDFTVAYQKIKESRHNRKFGEVWLGSRNENVDVVSLSSDWMKQVDNHRIHAGIDGALNFLSSTAHKTDVDTGERAALDTRYPDGKNYMHNIEAYASHQWEITPRLTLSDGIRLGFSTLYSSFETAEFFPFLSQDVKEVKQNNMTYSFSLGLNYNPTKDWKIALAFSTGYRVPNIDDVGKVFDSQPGMVVVPNPDVRPEKTINADFNVTRFKNDRFLWETSVFGTYLFDAITLKPYTLNGNTEIEYDGELSEIYANHNSRRAYVVGSTTRLKARFLKMFMADASLTYTYGDIIDGEDERMPLDHISPLFGRVGMTFQSKDDKAIVEFYSLFNGRKKLDRYNLNGEDNIGYATVKGEEGRGLPAWFTLNLKASYAFNPNLTVQAGIDNLLDTKYRTFGSGINAMGRNINVTLRTTF</sequence>
<dbReference type="InterPro" id="IPR036942">
    <property type="entry name" value="Beta-barrel_TonB_sf"/>
</dbReference>
<keyword evidence="7 10" id="KW-0472">Membrane</keyword>
<evidence type="ECO:0000256" key="7">
    <source>
        <dbReference type="ARBA" id="ARBA00023136"/>
    </source>
</evidence>
<evidence type="ECO:0000259" key="13">
    <source>
        <dbReference type="Pfam" id="PF07715"/>
    </source>
</evidence>
<evidence type="ECO:0000256" key="1">
    <source>
        <dbReference type="ARBA" id="ARBA00004571"/>
    </source>
</evidence>
<dbReference type="PROSITE" id="PS01156">
    <property type="entry name" value="TONB_DEPENDENT_REC_2"/>
    <property type="match status" value="1"/>
</dbReference>
<evidence type="ECO:0000256" key="9">
    <source>
        <dbReference type="ARBA" id="ARBA00023237"/>
    </source>
</evidence>
<dbReference type="PANTHER" id="PTHR30069">
    <property type="entry name" value="TONB-DEPENDENT OUTER MEMBRANE RECEPTOR"/>
    <property type="match status" value="1"/>
</dbReference>
<evidence type="ECO:0000256" key="11">
    <source>
        <dbReference type="RuleBase" id="RU003357"/>
    </source>
</evidence>
<name>A0A6N3GN55_9BACT</name>
<reference evidence="14" key="1">
    <citation type="submission" date="2019-11" db="EMBL/GenBank/DDBJ databases">
        <authorList>
            <person name="Feng L."/>
        </authorList>
    </citation>
    <scope>NUCLEOTIDE SEQUENCE</scope>
    <source>
        <strain evidence="14">PclaraLFYP37</strain>
    </source>
</reference>
<comment type="similarity">
    <text evidence="10 11">Belongs to the TonB-dependent receptor family.</text>
</comment>
<keyword evidence="5" id="KW-0732">Signal</keyword>
<gene>
    <name evidence="14" type="primary">hemR</name>
    <name evidence="14" type="ORF">PCLFYP37_00506</name>
</gene>
<dbReference type="InterPro" id="IPR039426">
    <property type="entry name" value="TonB-dep_rcpt-like"/>
</dbReference>
<feature type="domain" description="TonB-dependent receptor plug" evidence="13">
    <location>
        <begin position="44"/>
        <end position="151"/>
    </location>
</feature>
<evidence type="ECO:0000313" key="14">
    <source>
        <dbReference type="EMBL" id="VYU65856.1"/>
    </source>
</evidence>
<feature type="domain" description="TonB-dependent receptor-like beta-barrel" evidence="12">
    <location>
        <begin position="286"/>
        <end position="717"/>
    </location>
</feature>
<dbReference type="Gene3D" id="2.170.130.10">
    <property type="entry name" value="TonB-dependent receptor, plug domain"/>
    <property type="match status" value="1"/>
</dbReference>